<evidence type="ECO:0000256" key="1">
    <source>
        <dbReference type="SAM" id="MobiDB-lite"/>
    </source>
</evidence>
<protein>
    <submittedName>
        <fullName evidence="2">Uncharacterized protein</fullName>
    </submittedName>
</protein>
<name>A0A9Q3BBZ4_9BASI</name>
<accession>A0A9Q3BBZ4</accession>
<comment type="caution">
    <text evidence="2">The sequence shown here is derived from an EMBL/GenBank/DDBJ whole genome shotgun (WGS) entry which is preliminary data.</text>
</comment>
<dbReference type="Proteomes" id="UP000765509">
    <property type="component" value="Unassembled WGS sequence"/>
</dbReference>
<sequence length="88" mass="9921">MESKIVTRNSKEDEKPEIPVLKCHKSGSNSHLANNCTKKAKIIQEIQCAGEKEESGISEDTQAEDYPIENITAFFEITEVNTYLPQYS</sequence>
<proteinExistence type="predicted"/>
<dbReference type="AlphaFoldDB" id="A0A9Q3BBZ4"/>
<organism evidence="2 3">
    <name type="scientific">Austropuccinia psidii MF-1</name>
    <dbReference type="NCBI Taxonomy" id="1389203"/>
    <lineage>
        <taxon>Eukaryota</taxon>
        <taxon>Fungi</taxon>
        <taxon>Dikarya</taxon>
        <taxon>Basidiomycota</taxon>
        <taxon>Pucciniomycotina</taxon>
        <taxon>Pucciniomycetes</taxon>
        <taxon>Pucciniales</taxon>
        <taxon>Sphaerophragmiaceae</taxon>
        <taxon>Austropuccinia</taxon>
    </lineage>
</organism>
<dbReference type="EMBL" id="AVOT02000375">
    <property type="protein sequence ID" value="MBW0462554.1"/>
    <property type="molecule type" value="Genomic_DNA"/>
</dbReference>
<reference evidence="2" key="1">
    <citation type="submission" date="2021-03" db="EMBL/GenBank/DDBJ databases">
        <title>Draft genome sequence of rust myrtle Austropuccinia psidii MF-1, a brazilian biotype.</title>
        <authorList>
            <person name="Quecine M.C."/>
            <person name="Pachon D.M.R."/>
            <person name="Bonatelli M.L."/>
            <person name="Correr F.H."/>
            <person name="Franceschini L.M."/>
            <person name="Leite T.F."/>
            <person name="Margarido G.R.A."/>
            <person name="Almeida C.A."/>
            <person name="Ferrarezi J.A."/>
            <person name="Labate C.A."/>
        </authorList>
    </citation>
    <scope>NUCLEOTIDE SEQUENCE</scope>
    <source>
        <strain evidence="2">MF-1</strain>
    </source>
</reference>
<evidence type="ECO:0000313" key="3">
    <source>
        <dbReference type="Proteomes" id="UP000765509"/>
    </source>
</evidence>
<keyword evidence="3" id="KW-1185">Reference proteome</keyword>
<feature type="compositionally biased region" description="Basic and acidic residues" evidence="1">
    <location>
        <begin position="1"/>
        <end position="17"/>
    </location>
</feature>
<gene>
    <name evidence="2" type="ORF">O181_002269</name>
</gene>
<evidence type="ECO:0000313" key="2">
    <source>
        <dbReference type="EMBL" id="MBW0462554.1"/>
    </source>
</evidence>
<feature type="region of interest" description="Disordered" evidence="1">
    <location>
        <begin position="1"/>
        <end position="30"/>
    </location>
</feature>